<dbReference type="GO" id="GO:0016020">
    <property type="term" value="C:membrane"/>
    <property type="evidence" value="ECO:0007669"/>
    <property type="project" value="InterPro"/>
</dbReference>
<dbReference type="InterPro" id="IPR018011">
    <property type="entry name" value="Carb_sulfotrans_8-10"/>
</dbReference>
<dbReference type="GO" id="GO:0008146">
    <property type="term" value="F:sulfotransferase activity"/>
    <property type="evidence" value="ECO:0007669"/>
    <property type="project" value="InterPro"/>
</dbReference>
<evidence type="ECO:0000256" key="2">
    <source>
        <dbReference type="ARBA" id="ARBA00022679"/>
    </source>
</evidence>
<evidence type="ECO:0000256" key="7">
    <source>
        <dbReference type="ARBA" id="ARBA00023180"/>
    </source>
</evidence>
<evidence type="ECO:0008006" key="10">
    <source>
        <dbReference type="Google" id="ProtNLM"/>
    </source>
</evidence>
<evidence type="ECO:0000256" key="5">
    <source>
        <dbReference type="ARBA" id="ARBA00023034"/>
    </source>
</evidence>
<reference evidence="8 9" key="1">
    <citation type="submission" date="2018-04" db="EMBL/GenBank/DDBJ databases">
        <title>Genome of Nocardioides gansuensis WSJ-1.</title>
        <authorList>
            <person name="Wu S."/>
            <person name="Wang G."/>
        </authorList>
    </citation>
    <scope>NUCLEOTIDE SEQUENCE [LARGE SCALE GENOMIC DNA]</scope>
    <source>
        <strain evidence="8 9">WSJ-1</strain>
    </source>
</reference>
<keyword evidence="3" id="KW-0812">Transmembrane</keyword>
<comment type="caution">
    <text evidence="8">The sequence shown here is derived from an EMBL/GenBank/DDBJ whole genome shotgun (WGS) entry which is preliminary data.</text>
</comment>
<keyword evidence="2" id="KW-0808">Transferase</keyword>
<dbReference type="GO" id="GO:0016051">
    <property type="term" value="P:carbohydrate biosynthetic process"/>
    <property type="evidence" value="ECO:0007669"/>
    <property type="project" value="InterPro"/>
</dbReference>
<gene>
    <name evidence="8" type="ORF">DDE18_11225</name>
</gene>
<name>A0A2T8FB27_9ACTN</name>
<dbReference type="AlphaFoldDB" id="A0A2T8FB27"/>
<keyword evidence="7" id="KW-0325">Glycoprotein</keyword>
<sequence>MLISDAHRFVFVHVPKTGGDSIDKLLRQQVPDARKLDGTRHAGLDSILDREPALAAYWSFGLVRNPWARMVSWWSMIDKWNHAWGPASGKPQVTRGGMKDGNQMWRKVATYDGFEEFVLRGTAEIPRLAKPQVAYLTAGERRVDFVGRTERLAEEVAAVQRHLGLPDVPVPHHNKSGGGHYVDYYSPASRRRVEEVYAADLAEFGYTFG</sequence>
<dbReference type="Proteomes" id="UP000246018">
    <property type="component" value="Unassembled WGS sequence"/>
</dbReference>
<dbReference type="EMBL" id="QDGZ01000004">
    <property type="protein sequence ID" value="PVG82910.1"/>
    <property type="molecule type" value="Genomic_DNA"/>
</dbReference>
<dbReference type="SUPFAM" id="SSF52540">
    <property type="entry name" value="P-loop containing nucleoside triphosphate hydrolases"/>
    <property type="match status" value="1"/>
</dbReference>
<evidence type="ECO:0000256" key="6">
    <source>
        <dbReference type="ARBA" id="ARBA00023136"/>
    </source>
</evidence>
<proteinExistence type="predicted"/>
<keyword evidence="4" id="KW-1133">Transmembrane helix</keyword>
<dbReference type="OrthoDB" id="288532at2"/>
<dbReference type="PANTHER" id="PTHR12137:SF54">
    <property type="entry name" value="CARBOHYDRATE SULFOTRANSFERASE"/>
    <property type="match status" value="1"/>
</dbReference>
<evidence type="ECO:0000256" key="3">
    <source>
        <dbReference type="ARBA" id="ARBA00022692"/>
    </source>
</evidence>
<keyword evidence="9" id="KW-1185">Reference proteome</keyword>
<keyword evidence="5" id="KW-0333">Golgi apparatus</keyword>
<dbReference type="Gene3D" id="3.40.50.300">
    <property type="entry name" value="P-loop containing nucleotide triphosphate hydrolases"/>
    <property type="match status" value="1"/>
</dbReference>
<dbReference type="InterPro" id="IPR005331">
    <property type="entry name" value="Sulfotransferase"/>
</dbReference>
<dbReference type="PANTHER" id="PTHR12137">
    <property type="entry name" value="CARBOHYDRATE SULFOTRANSFERASE"/>
    <property type="match status" value="1"/>
</dbReference>
<organism evidence="8 9">
    <name type="scientific">Nocardioides gansuensis</name>
    <dbReference type="NCBI Taxonomy" id="2138300"/>
    <lineage>
        <taxon>Bacteria</taxon>
        <taxon>Bacillati</taxon>
        <taxon>Actinomycetota</taxon>
        <taxon>Actinomycetes</taxon>
        <taxon>Propionibacteriales</taxon>
        <taxon>Nocardioidaceae</taxon>
        <taxon>Nocardioides</taxon>
    </lineage>
</organism>
<dbReference type="Pfam" id="PF03567">
    <property type="entry name" value="Sulfotransfer_2"/>
    <property type="match status" value="1"/>
</dbReference>
<evidence type="ECO:0000313" key="8">
    <source>
        <dbReference type="EMBL" id="PVG82910.1"/>
    </source>
</evidence>
<accession>A0A2T8FB27</accession>
<evidence type="ECO:0000313" key="9">
    <source>
        <dbReference type="Proteomes" id="UP000246018"/>
    </source>
</evidence>
<evidence type="ECO:0000256" key="1">
    <source>
        <dbReference type="ARBA" id="ARBA00004323"/>
    </source>
</evidence>
<dbReference type="RefSeq" id="WP_116572341.1">
    <property type="nucleotide sequence ID" value="NZ_QDGZ01000004.1"/>
</dbReference>
<evidence type="ECO:0000256" key="4">
    <source>
        <dbReference type="ARBA" id="ARBA00022989"/>
    </source>
</evidence>
<keyword evidence="6" id="KW-0472">Membrane</keyword>
<dbReference type="InterPro" id="IPR027417">
    <property type="entry name" value="P-loop_NTPase"/>
</dbReference>
<comment type="subcellular location">
    <subcellularLocation>
        <location evidence="1">Golgi apparatus membrane</location>
        <topology evidence="1">Single-pass type II membrane protein</topology>
    </subcellularLocation>
</comment>
<protein>
    <recommendedName>
        <fullName evidence="10">Sulfotransferase family protein</fullName>
    </recommendedName>
</protein>